<dbReference type="PANTHER" id="PTHR23503">
    <property type="entry name" value="SOLUTE CARRIER FAMILY 2"/>
    <property type="match status" value="1"/>
</dbReference>
<dbReference type="InterPro" id="IPR020846">
    <property type="entry name" value="MFS_dom"/>
</dbReference>
<feature type="domain" description="Major facilitator superfamily (MFS) profile" evidence="6">
    <location>
        <begin position="14"/>
        <end position="455"/>
    </location>
</feature>
<dbReference type="Proteomes" id="UP000024635">
    <property type="component" value="Unassembled WGS sequence"/>
</dbReference>
<dbReference type="PANTHER" id="PTHR23503:SF29">
    <property type="entry name" value="MAJOR FACILITATOR SUPERFAMILY (MFS) PROFILE DOMAIN-CONTAINING PROTEIN"/>
    <property type="match status" value="1"/>
</dbReference>
<proteinExistence type="predicted"/>
<evidence type="ECO:0000256" key="3">
    <source>
        <dbReference type="ARBA" id="ARBA00022989"/>
    </source>
</evidence>
<evidence type="ECO:0000256" key="1">
    <source>
        <dbReference type="ARBA" id="ARBA00004141"/>
    </source>
</evidence>
<dbReference type="AlphaFoldDB" id="A0A016SF54"/>
<comment type="caution">
    <text evidence="7">The sequence shown here is derived from an EMBL/GenBank/DDBJ whole genome shotgun (WGS) entry which is preliminary data.</text>
</comment>
<sequence length="507" mass="55716">MSKRWDRIRLIAICCTLSFSVNFQYAFSSTYTNSAVHSFRRFLSHSDEANSTEGGHGHDSSFSWLWNVIVNVWFVGFFVGIWVSRVMSDKYGRKVAFLAGNVLNVIGSAARCLAIVLNSPETLVGARILCGFATAIGYCSLVLYLQEVAPSSMRGSTSCLNGVIYSLIAFFGITLGNDSFLGKNLLFYLGAAIPPCVFAVIALAIFPETPKFLVAQERYDEACSSVRFYYGESANVSDSVKAIERDVNEASSGDANLVDLFMVHHLRAALLLTLAALQNTEALWAILFSSTFYLEKAGLELWLAQWSSSLMAGAYVAGTTTSAIIIERYGRRKVLIIANILNMMSLALYVLCAEARYLFEPIKYGCLAMFVLFGYTFGSGVGPVARFIGIELVPLRYRSMLTAVCFAENTVMSFLLAFAVLPLFNLIGPSAFLVLFVGPSALCTLYLHFYLPETRSMASVIGYPIDYAILRNVGDAGHKSWFANLDLLGFAFMNPSLECRFGDNKGS</sequence>
<keyword evidence="8" id="KW-1185">Reference proteome</keyword>
<dbReference type="InterPro" id="IPR045263">
    <property type="entry name" value="GLUT"/>
</dbReference>
<evidence type="ECO:0000256" key="2">
    <source>
        <dbReference type="ARBA" id="ARBA00022692"/>
    </source>
</evidence>
<dbReference type="STRING" id="53326.A0A016SF54"/>
<feature type="transmembrane region" description="Helical" evidence="5">
    <location>
        <begin position="269"/>
        <end position="294"/>
    </location>
</feature>
<dbReference type="GO" id="GO:0016020">
    <property type="term" value="C:membrane"/>
    <property type="evidence" value="ECO:0007669"/>
    <property type="project" value="UniProtKB-SubCell"/>
</dbReference>
<feature type="transmembrane region" description="Helical" evidence="5">
    <location>
        <begin position="430"/>
        <end position="451"/>
    </location>
</feature>
<feature type="transmembrane region" description="Helical" evidence="5">
    <location>
        <begin position="306"/>
        <end position="326"/>
    </location>
</feature>
<evidence type="ECO:0000259" key="6">
    <source>
        <dbReference type="PROSITE" id="PS50850"/>
    </source>
</evidence>
<dbReference type="Gene3D" id="1.20.1250.20">
    <property type="entry name" value="MFS general substrate transporter like domains"/>
    <property type="match status" value="1"/>
</dbReference>
<feature type="transmembrane region" description="Helical" evidence="5">
    <location>
        <begin position="123"/>
        <end position="145"/>
    </location>
</feature>
<keyword evidence="4 5" id="KW-0472">Membrane</keyword>
<feature type="transmembrane region" description="Helical" evidence="5">
    <location>
        <begin position="185"/>
        <end position="206"/>
    </location>
</feature>
<dbReference type="OrthoDB" id="4142200at2759"/>
<organism evidence="7 8">
    <name type="scientific">Ancylostoma ceylanicum</name>
    <dbReference type="NCBI Taxonomy" id="53326"/>
    <lineage>
        <taxon>Eukaryota</taxon>
        <taxon>Metazoa</taxon>
        <taxon>Ecdysozoa</taxon>
        <taxon>Nematoda</taxon>
        <taxon>Chromadorea</taxon>
        <taxon>Rhabditida</taxon>
        <taxon>Rhabditina</taxon>
        <taxon>Rhabditomorpha</taxon>
        <taxon>Strongyloidea</taxon>
        <taxon>Ancylostomatidae</taxon>
        <taxon>Ancylostomatinae</taxon>
        <taxon>Ancylostoma</taxon>
    </lineage>
</organism>
<evidence type="ECO:0000313" key="7">
    <source>
        <dbReference type="EMBL" id="EYB88924.1"/>
    </source>
</evidence>
<dbReference type="InterPro" id="IPR005828">
    <property type="entry name" value="MFS_sugar_transport-like"/>
</dbReference>
<name>A0A016SF54_9BILA</name>
<dbReference type="PROSITE" id="PS00216">
    <property type="entry name" value="SUGAR_TRANSPORT_1"/>
    <property type="match status" value="1"/>
</dbReference>
<keyword evidence="2 5" id="KW-0812">Transmembrane</keyword>
<dbReference type="EMBL" id="JARK01001575">
    <property type="protein sequence ID" value="EYB88924.1"/>
    <property type="molecule type" value="Genomic_DNA"/>
</dbReference>
<feature type="transmembrane region" description="Helical" evidence="5">
    <location>
        <begin position="95"/>
        <end position="117"/>
    </location>
</feature>
<dbReference type="InterPro" id="IPR036259">
    <property type="entry name" value="MFS_trans_sf"/>
</dbReference>
<evidence type="ECO:0000256" key="4">
    <source>
        <dbReference type="ARBA" id="ARBA00023136"/>
    </source>
</evidence>
<dbReference type="Pfam" id="PF00083">
    <property type="entry name" value="Sugar_tr"/>
    <property type="match status" value="1"/>
</dbReference>
<keyword evidence="3 5" id="KW-1133">Transmembrane helix</keyword>
<feature type="transmembrane region" description="Helical" evidence="5">
    <location>
        <begin position="157"/>
        <end position="173"/>
    </location>
</feature>
<feature type="transmembrane region" description="Helical" evidence="5">
    <location>
        <begin position="64"/>
        <end position="83"/>
    </location>
</feature>
<feature type="transmembrane region" description="Helical" evidence="5">
    <location>
        <begin position="333"/>
        <end position="350"/>
    </location>
</feature>
<dbReference type="SUPFAM" id="SSF103473">
    <property type="entry name" value="MFS general substrate transporter"/>
    <property type="match status" value="1"/>
</dbReference>
<feature type="transmembrane region" description="Helical" evidence="5">
    <location>
        <begin position="362"/>
        <end position="388"/>
    </location>
</feature>
<dbReference type="PROSITE" id="PS50850">
    <property type="entry name" value="MFS"/>
    <property type="match status" value="1"/>
</dbReference>
<comment type="subcellular location">
    <subcellularLocation>
        <location evidence="1">Membrane</location>
        <topology evidence="1">Multi-pass membrane protein</topology>
    </subcellularLocation>
</comment>
<gene>
    <name evidence="7" type="primary">Acey_s0239.g3311</name>
    <name evidence="7" type="ORF">Y032_0239g3311</name>
</gene>
<evidence type="ECO:0000256" key="5">
    <source>
        <dbReference type="SAM" id="Phobius"/>
    </source>
</evidence>
<accession>A0A016SF54</accession>
<protein>
    <recommendedName>
        <fullName evidence="6">Major facilitator superfamily (MFS) profile domain-containing protein</fullName>
    </recommendedName>
</protein>
<evidence type="ECO:0000313" key="8">
    <source>
        <dbReference type="Proteomes" id="UP000024635"/>
    </source>
</evidence>
<feature type="transmembrane region" description="Helical" evidence="5">
    <location>
        <begin position="400"/>
        <end position="424"/>
    </location>
</feature>
<dbReference type="InterPro" id="IPR005829">
    <property type="entry name" value="Sugar_transporter_CS"/>
</dbReference>
<dbReference type="GO" id="GO:0015149">
    <property type="term" value="F:hexose transmembrane transporter activity"/>
    <property type="evidence" value="ECO:0007669"/>
    <property type="project" value="TreeGrafter"/>
</dbReference>
<reference evidence="8" key="1">
    <citation type="journal article" date="2015" name="Nat. Genet.">
        <title>The genome and transcriptome of the zoonotic hookworm Ancylostoma ceylanicum identify infection-specific gene families.</title>
        <authorList>
            <person name="Schwarz E.M."/>
            <person name="Hu Y."/>
            <person name="Antoshechkin I."/>
            <person name="Miller M.M."/>
            <person name="Sternberg P.W."/>
            <person name="Aroian R.V."/>
        </authorList>
    </citation>
    <scope>NUCLEOTIDE SEQUENCE</scope>
    <source>
        <strain evidence="8">HY135</strain>
    </source>
</reference>